<dbReference type="PROSITE" id="PS00951">
    <property type="entry name" value="ER_LUMEN_RECEPTOR_1"/>
    <property type="match status" value="1"/>
</dbReference>
<dbReference type="GO" id="GO:0015031">
    <property type="term" value="P:protein transport"/>
    <property type="evidence" value="ECO:0007669"/>
    <property type="project" value="UniProtKB-KW"/>
</dbReference>
<dbReference type="GeneID" id="25731827"/>
<keyword evidence="9" id="KW-0472">Membrane</keyword>
<dbReference type="AlphaFoldDB" id="A0A0D2LVV6"/>
<feature type="chain" id="PRO_5002258201" description="ER lumen protein retaining receptor" evidence="11">
    <location>
        <begin position="32"/>
        <end position="74"/>
    </location>
</feature>
<accession>A0A0D2LVV6</accession>
<keyword evidence="6" id="KW-0931">ER-Golgi transport</keyword>
<dbReference type="KEGG" id="mng:MNEG_14280"/>
<dbReference type="OrthoDB" id="7694678at2759"/>
<keyword evidence="13" id="KW-1185">Reference proteome</keyword>
<keyword evidence="7" id="KW-0653">Protein transport</keyword>
<keyword evidence="10" id="KW-0675">Receptor</keyword>
<keyword evidence="3" id="KW-0813">Transport</keyword>
<dbReference type="EMBL" id="KK104595">
    <property type="protein sequence ID" value="KIY93681.1"/>
    <property type="molecule type" value="Genomic_DNA"/>
</dbReference>
<evidence type="ECO:0000256" key="9">
    <source>
        <dbReference type="ARBA" id="ARBA00023136"/>
    </source>
</evidence>
<proteinExistence type="inferred from homology"/>
<gene>
    <name evidence="12" type="ORF">MNEG_14280</name>
</gene>
<dbReference type="Proteomes" id="UP000054498">
    <property type="component" value="Unassembled WGS sequence"/>
</dbReference>
<evidence type="ECO:0000256" key="11">
    <source>
        <dbReference type="SAM" id="SignalP"/>
    </source>
</evidence>
<dbReference type="GO" id="GO:0016192">
    <property type="term" value="P:vesicle-mediated transport"/>
    <property type="evidence" value="ECO:0007669"/>
    <property type="project" value="UniProtKB-KW"/>
</dbReference>
<dbReference type="RefSeq" id="XP_013892701.1">
    <property type="nucleotide sequence ID" value="XM_014037247.1"/>
</dbReference>
<dbReference type="GO" id="GO:0046923">
    <property type="term" value="F:ER retention sequence binding"/>
    <property type="evidence" value="ECO:0007669"/>
    <property type="project" value="InterPro"/>
</dbReference>
<evidence type="ECO:0000256" key="5">
    <source>
        <dbReference type="ARBA" id="ARBA00022824"/>
    </source>
</evidence>
<evidence type="ECO:0000256" key="6">
    <source>
        <dbReference type="ARBA" id="ARBA00022892"/>
    </source>
</evidence>
<evidence type="ECO:0000256" key="1">
    <source>
        <dbReference type="ARBA" id="ARBA00004477"/>
    </source>
</evidence>
<evidence type="ECO:0000256" key="4">
    <source>
        <dbReference type="ARBA" id="ARBA00022692"/>
    </source>
</evidence>
<name>A0A0D2LVV6_9CHLO</name>
<dbReference type="PANTHER" id="PTHR10585">
    <property type="entry name" value="ER LUMEN PROTEIN RETAINING RECEPTOR"/>
    <property type="match status" value="1"/>
</dbReference>
<keyword evidence="5" id="KW-0256">Endoplasmic reticulum</keyword>
<dbReference type="Pfam" id="PF00810">
    <property type="entry name" value="ER_lumen_recept"/>
    <property type="match status" value="1"/>
</dbReference>
<evidence type="ECO:0000256" key="7">
    <source>
        <dbReference type="ARBA" id="ARBA00022927"/>
    </source>
</evidence>
<evidence type="ECO:0008006" key="14">
    <source>
        <dbReference type="Google" id="ProtNLM"/>
    </source>
</evidence>
<evidence type="ECO:0000256" key="3">
    <source>
        <dbReference type="ARBA" id="ARBA00022448"/>
    </source>
</evidence>
<dbReference type="InterPro" id="IPR000133">
    <property type="entry name" value="ER_ret_rcpt"/>
</dbReference>
<evidence type="ECO:0000313" key="12">
    <source>
        <dbReference type="EMBL" id="KIY93681.1"/>
    </source>
</evidence>
<feature type="signal peptide" evidence="11">
    <location>
        <begin position="1"/>
        <end position="31"/>
    </location>
</feature>
<evidence type="ECO:0000256" key="2">
    <source>
        <dbReference type="ARBA" id="ARBA00010120"/>
    </source>
</evidence>
<dbReference type="GO" id="GO:0005789">
    <property type="term" value="C:endoplasmic reticulum membrane"/>
    <property type="evidence" value="ECO:0007669"/>
    <property type="project" value="UniProtKB-SubCell"/>
</dbReference>
<keyword evidence="4" id="KW-0812">Transmembrane</keyword>
<keyword evidence="11" id="KW-0732">Signal</keyword>
<protein>
    <recommendedName>
        <fullName evidence="14">ER lumen protein retaining receptor</fullName>
    </recommendedName>
</protein>
<dbReference type="STRING" id="145388.A0A0D2LVV6"/>
<comment type="subcellular location">
    <subcellularLocation>
        <location evidence="1">Endoplasmic reticulum membrane</location>
        <topology evidence="1">Multi-pass membrane protein</topology>
    </subcellularLocation>
</comment>
<evidence type="ECO:0000313" key="13">
    <source>
        <dbReference type="Proteomes" id="UP000054498"/>
    </source>
</evidence>
<evidence type="ECO:0000256" key="8">
    <source>
        <dbReference type="ARBA" id="ARBA00022989"/>
    </source>
</evidence>
<reference evidence="12 13" key="1">
    <citation type="journal article" date="2013" name="BMC Genomics">
        <title>Reconstruction of the lipid metabolism for the microalga Monoraphidium neglectum from its genome sequence reveals characteristics suitable for biofuel production.</title>
        <authorList>
            <person name="Bogen C."/>
            <person name="Al-Dilaimi A."/>
            <person name="Albersmeier A."/>
            <person name="Wichmann J."/>
            <person name="Grundmann M."/>
            <person name="Rupp O."/>
            <person name="Lauersen K.J."/>
            <person name="Blifernez-Klassen O."/>
            <person name="Kalinowski J."/>
            <person name="Goesmann A."/>
            <person name="Mussgnug J.H."/>
            <person name="Kruse O."/>
        </authorList>
    </citation>
    <scope>NUCLEOTIDE SEQUENCE [LARGE SCALE GENOMIC DNA]</scope>
    <source>
        <strain evidence="12 13">SAG 48.87</strain>
    </source>
</reference>
<comment type="similarity">
    <text evidence="2">Belongs to the ERD2 family.</text>
</comment>
<organism evidence="12 13">
    <name type="scientific">Monoraphidium neglectum</name>
    <dbReference type="NCBI Taxonomy" id="145388"/>
    <lineage>
        <taxon>Eukaryota</taxon>
        <taxon>Viridiplantae</taxon>
        <taxon>Chlorophyta</taxon>
        <taxon>core chlorophytes</taxon>
        <taxon>Chlorophyceae</taxon>
        <taxon>CS clade</taxon>
        <taxon>Sphaeropleales</taxon>
        <taxon>Selenastraceae</taxon>
        <taxon>Monoraphidium</taxon>
    </lineage>
</organism>
<sequence length="74" mass="8081">MNIFRLAGDMMHLLSIVVLLLKILATKSCRAHNAAATAVAAAAACPGISLKTQELYLLVFVTRYLDLFTHFVSM</sequence>
<evidence type="ECO:0000256" key="10">
    <source>
        <dbReference type="ARBA" id="ARBA00023170"/>
    </source>
</evidence>
<keyword evidence="8" id="KW-1133">Transmembrane helix</keyword>
<dbReference type="GO" id="GO:0006621">
    <property type="term" value="P:protein retention in ER lumen"/>
    <property type="evidence" value="ECO:0007669"/>
    <property type="project" value="InterPro"/>
</dbReference>